<dbReference type="EC" id="3.1.4.-" evidence="5"/>
<dbReference type="SMART" id="SM00471">
    <property type="entry name" value="HDc"/>
    <property type="match status" value="1"/>
</dbReference>
<feature type="binding site" evidence="4">
    <location>
        <position position="400"/>
    </location>
    <ligand>
        <name>Zn(2+)</name>
        <dbReference type="ChEBI" id="CHEBI:29105"/>
        <label>1</label>
    </ligand>
</feature>
<evidence type="ECO:0000256" key="4">
    <source>
        <dbReference type="PIRSR" id="PIRSR623088-3"/>
    </source>
</evidence>
<evidence type="ECO:0000259" key="7">
    <source>
        <dbReference type="PROSITE" id="PS51845"/>
    </source>
</evidence>
<dbReference type="GO" id="GO:0004114">
    <property type="term" value="F:3',5'-cyclic-nucleotide phosphodiesterase activity"/>
    <property type="evidence" value="ECO:0007669"/>
    <property type="project" value="InterPro"/>
</dbReference>
<evidence type="ECO:0000256" key="2">
    <source>
        <dbReference type="ARBA" id="ARBA00022801"/>
    </source>
</evidence>
<dbReference type="Proteomes" id="UP000274429">
    <property type="component" value="Unassembled WGS sequence"/>
</dbReference>
<feature type="region of interest" description="Disordered" evidence="6">
    <location>
        <begin position="97"/>
        <end position="117"/>
    </location>
</feature>
<sequence>MVSGEASERLTEKLDNILLRDRSLSLSLSLSVLQLPLVDFLRLKQLVQQVKNDTISKEDLIQSLNSICTSIHNLYIAQKREILDNDSEFSELLNSFDLEDSGDNRGGKGEEGEEGEMRSTMVSKMVRSWLETTFTKQATWHRNTSNAPRLTFKQAVIKIKARIKLHRLFGTGAFICLKPSPEANELFREKVKDWSFDVFHLNTLIEGHVLTYMGVKIFQRHRICDIFNIPCRVLEAFLSQLERGYSKYGNPYHNLIHAADVVHTCNSIMEGSGLTELMTQEEKFAILFAALIHDFEHAGTTNGYQINVRSQLALLYNDRGVLENHHISAAYRVAQLPAFNIFINVPRSKFQEIRQLVIEMVLNTDMSLHFSQIKMVTKLLKLPEPIERPKAFSLLLHAADISHPTKSWDLHEKWTYMLVEEFFNQGIEVRNRFSKKTISIYCYLLHSCRIGLCVLGFINFIVMPTFQLLKEMLERIYKDAKNQQQSPALSSKVDVNQVQCPGGGEFGRSTLLVKKNANFVNCARFYHLQNSSGWNNFKKTEPSGKHELSKTQQNTLFLNSNHSCIVFFSASYMRK</sequence>
<dbReference type="EMBL" id="UYWX01000039">
    <property type="protein sequence ID" value="VDM16469.1"/>
    <property type="molecule type" value="Genomic_DNA"/>
</dbReference>
<dbReference type="AlphaFoldDB" id="A0A0R3WIL5"/>
<evidence type="ECO:0000313" key="10">
    <source>
        <dbReference type="WBParaSite" id="TTAC_0000044901-mRNA-1"/>
    </source>
</evidence>
<dbReference type="InterPro" id="IPR036971">
    <property type="entry name" value="PDEase_catalytic_dom_sf"/>
</dbReference>
<accession>A0A0R3WIL5</accession>
<dbReference type="GO" id="GO:0046872">
    <property type="term" value="F:metal ion binding"/>
    <property type="evidence" value="ECO:0007669"/>
    <property type="project" value="UniProtKB-KW"/>
</dbReference>
<dbReference type="InterPro" id="IPR023174">
    <property type="entry name" value="PDEase_CS"/>
</dbReference>
<feature type="binding site" evidence="4">
    <location>
        <position position="257"/>
    </location>
    <ligand>
        <name>Zn(2+)</name>
        <dbReference type="ChEBI" id="CHEBI:29105"/>
        <label>1</label>
    </ligand>
</feature>
<feature type="binding site" evidence="4">
    <location>
        <position position="293"/>
    </location>
    <ligand>
        <name>Zn(2+)</name>
        <dbReference type="ChEBI" id="CHEBI:29105"/>
        <label>1</label>
    </ligand>
</feature>
<dbReference type="InterPro" id="IPR002073">
    <property type="entry name" value="PDEase_catalytic_dom"/>
</dbReference>
<dbReference type="Pfam" id="PF00233">
    <property type="entry name" value="PDEase_I"/>
    <property type="match status" value="1"/>
</dbReference>
<dbReference type="InterPro" id="IPR003607">
    <property type="entry name" value="HD/PDEase_dom"/>
</dbReference>
<dbReference type="SUPFAM" id="SSF109604">
    <property type="entry name" value="HD-domain/PDEase-like"/>
    <property type="match status" value="1"/>
</dbReference>
<comment type="similarity">
    <text evidence="5">Belongs to the cyclic nucleotide phosphodiesterase family.</text>
</comment>
<keyword evidence="1 4" id="KW-0479">Metal-binding</keyword>
<evidence type="ECO:0000256" key="3">
    <source>
        <dbReference type="PIRSR" id="PIRSR623088-1"/>
    </source>
</evidence>
<keyword evidence="9" id="KW-1185">Reference proteome</keyword>
<dbReference type="InterPro" id="IPR023088">
    <property type="entry name" value="PDEase"/>
</dbReference>
<reference evidence="10" key="1">
    <citation type="submission" date="2017-02" db="UniProtKB">
        <authorList>
            <consortium name="WormBaseParasite"/>
        </authorList>
    </citation>
    <scope>IDENTIFICATION</scope>
</reference>
<comment type="cofactor">
    <cofactor evidence="5">
        <name>a divalent metal cation</name>
        <dbReference type="ChEBI" id="CHEBI:60240"/>
    </cofactor>
    <text evidence="5">Binds 2 divalent metal cations per subunit. Site 1 may preferentially bind zinc ions, while site 2 has a preference for magnesium and/or manganese ions.</text>
</comment>
<feature type="binding site" evidence="4">
    <location>
        <position position="294"/>
    </location>
    <ligand>
        <name>Zn(2+)</name>
        <dbReference type="ChEBI" id="CHEBI:29105"/>
        <label>2</label>
    </ligand>
</feature>
<feature type="binding site" evidence="4">
    <location>
        <position position="294"/>
    </location>
    <ligand>
        <name>Zn(2+)</name>
        <dbReference type="ChEBI" id="CHEBI:29105"/>
        <label>1</label>
    </ligand>
</feature>
<name>A0A0R3WIL5_HYDTA</name>
<evidence type="ECO:0000256" key="1">
    <source>
        <dbReference type="ARBA" id="ARBA00022723"/>
    </source>
</evidence>
<dbReference type="PROSITE" id="PS51845">
    <property type="entry name" value="PDEASE_I_2"/>
    <property type="match status" value="1"/>
</dbReference>
<feature type="active site" description="Proton donor" evidence="3">
    <location>
        <position position="253"/>
    </location>
</feature>
<proteinExistence type="inferred from homology"/>
<dbReference type="PROSITE" id="PS00126">
    <property type="entry name" value="PDEASE_I_1"/>
    <property type="match status" value="1"/>
</dbReference>
<dbReference type="WBParaSite" id="TTAC_0000044901-mRNA-1">
    <property type="protein sequence ID" value="TTAC_0000044901-mRNA-1"/>
    <property type="gene ID" value="TTAC_0000044901"/>
</dbReference>
<dbReference type="GO" id="GO:0007165">
    <property type="term" value="P:signal transduction"/>
    <property type="evidence" value="ECO:0007669"/>
    <property type="project" value="InterPro"/>
</dbReference>
<dbReference type="PANTHER" id="PTHR11347">
    <property type="entry name" value="CYCLIC NUCLEOTIDE PHOSPHODIESTERASE"/>
    <property type="match status" value="1"/>
</dbReference>
<reference evidence="8 9" key="2">
    <citation type="submission" date="2018-11" db="EMBL/GenBank/DDBJ databases">
        <authorList>
            <consortium name="Pathogen Informatics"/>
        </authorList>
    </citation>
    <scope>NUCLEOTIDE SEQUENCE [LARGE SCALE GENOMIC DNA]</scope>
</reference>
<dbReference type="OrthoDB" id="189220at2759"/>
<dbReference type="Gene3D" id="1.10.1300.10">
    <property type="entry name" value="3'5'-cyclic nucleotide phosphodiesterase, catalytic domain"/>
    <property type="match status" value="1"/>
</dbReference>
<evidence type="ECO:0000256" key="5">
    <source>
        <dbReference type="RuleBase" id="RU363067"/>
    </source>
</evidence>
<organism evidence="10">
    <name type="scientific">Hydatigena taeniaeformis</name>
    <name type="common">Feline tapeworm</name>
    <name type="synonym">Taenia taeniaeformis</name>
    <dbReference type="NCBI Taxonomy" id="6205"/>
    <lineage>
        <taxon>Eukaryota</taxon>
        <taxon>Metazoa</taxon>
        <taxon>Spiralia</taxon>
        <taxon>Lophotrochozoa</taxon>
        <taxon>Platyhelminthes</taxon>
        <taxon>Cestoda</taxon>
        <taxon>Eucestoda</taxon>
        <taxon>Cyclophyllidea</taxon>
        <taxon>Taeniidae</taxon>
        <taxon>Hydatigera</taxon>
    </lineage>
</organism>
<evidence type="ECO:0000313" key="9">
    <source>
        <dbReference type="Proteomes" id="UP000274429"/>
    </source>
</evidence>
<evidence type="ECO:0000313" key="8">
    <source>
        <dbReference type="EMBL" id="VDM16469.1"/>
    </source>
</evidence>
<dbReference type="PRINTS" id="PR00387">
    <property type="entry name" value="PDIESTERASE1"/>
</dbReference>
<keyword evidence="2 5" id="KW-0378">Hydrolase</keyword>
<dbReference type="CDD" id="cd00077">
    <property type="entry name" value="HDc"/>
    <property type="match status" value="1"/>
</dbReference>
<gene>
    <name evidence="8" type="ORF">TTAC_LOCUS450</name>
</gene>
<evidence type="ECO:0000256" key="6">
    <source>
        <dbReference type="SAM" id="MobiDB-lite"/>
    </source>
</evidence>
<protein>
    <recommendedName>
        <fullName evidence="5">Phosphodiesterase</fullName>
        <ecNumber evidence="5">3.1.4.-</ecNumber>
    </recommendedName>
</protein>
<dbReference type="STRING" id="6205.A0A0R3WIL5"/>
<feature type="domain" description="PDEase" evidence="7">
    <location>
        <begin position="145"/>
        <end position="503"/>
    </location>
</feature>